<feature type="region of interest" description="Disordered" evidence="4">
    <location>
        <begin position="202"/>
        <end position="226"/>
    </location>
</feature>
<feature type="region of interest" description="Disordered" evidence="4">
    <location>
        <begin position="739"/>
        <end position="771"/>
    </location>
</feature>
<dbReference type="GO" id="GO:0080008">
    <property type="term" value="C:Cul4-RING E3 ubiquitin ligase complex"/>
    <property type="evidence" value="ECO:0007669"/>
    <property type="project" value="TreeGrafter"/>
</dbReference>
<proteinExistence type="predicted"/>
<dbReference type="OMA" id="FRVRYGN"/>
<dbReference type="OrthoDB" id="4869960at2759"/>
<dbReference type="PANTHER" id="PTHR15574">
    <property type="entry name" value="WD REPEAT DOMAIN-CONTAINING FAMILY"/>
    <property type="match status" value="1"/>
</dbReference>
<dbReference type="InterPro" id="IPR001680">
    <property type="entry name" value="WD40_rpt"/>
</dbReference>
<dbReference type="PANTHER" id="PTHR15574:SF40">
    <property type="entry name" value="WD AND TETRATRICOPEPTIDE REPEATS PROTEIN 1"/>
    <property type="match status" value="1"/>
</dbReference>
<feature type="compositionally biased region" description="Acidic residues" evidence="4">
    <location>
        <begin position="739"/>
        <end position="768"/>
    </location>
</feature>
<feature type="repeat" description="WD" evidence="3">
    <location>
        <begin position="41"/>
        <end position="82"/>
    </location>
</feature>
<dbReference type="EMBL" id="HF935945">
    <property type="protein sequence ID" value="CCX14282.1"/>
    <property type="molecule type" value="Genomic_DNA"/>
</dbReference>
<protein>
    <submittedName>
        <fullName evidence="5">Similar to Uncharacterized WD repeat-containing protein C609.03 acc. no. O94527</fullName>
    </submittedName>
</protein>
<dbReference type="InterPro" id="IPR036322">
    <property type="entry name" value="WD40_repeat_dom_sf"/>
</dbReference>
<evidence type="ECO:0000256" key="1">
    <source>
        <dbReference type="ARBA" id="ARBA00022574"/>
    </source>
</evidence>
<keyword evidence="2" id="KW-0677">Repeat</keyword>
<dbReference type="SMART" id="SM00320">
    <property type="entry name" value="WD40"/>
    <property type="match status" value="7"/>
</dbReference>
<dbReference type="PROSITE" id="PS50082">
    <property type="entry name" value="WD_REPEATS_2"/>
    <property type="match status" value="2"/>
</dbReference>
<dbReference type="Pfam" id="PF00400">
    <property type="entry name" value="WD40"/>
    <property type="match status" value="3"/>
</dbReference>
<dbReference type="eggNOG" id="KOG1310">
    <property type="taxonomic scope" value="Eukaryota"/>
</dbReference>
<feature type="repeat" description="WD" evidence="3">
    <location>
        <begin position="85"/>
        <end position="128"/>
    </location>
</feature>
<organism evidence="5 6">
    <name type="scientific">Pyronema omphalodes (strain CBS 100304)</name>
    <name type="common">Pyronema confluens</name>
    <dbReference type="NCBI Taxonomy" id="1076935"/>
    <lineage>
        <taxon>Eukaryota</taxon>
        <taxon>Fungi</taxon>
        <taxon>Dikarya</taxon>
        <taxon>Ascomycota</taxon>
        <taxon>Pezizomycotina</taxon>
        <taxon>Pezizomycetes</taxon>
        <taxon>Pezizales</taxon>
        <taxon>Pyronemataceae</taxon>
        <taxon>Pyronema</taxon>
    </lineage>
</organism>
<dbReference type="Proteomes" id="UP000018144">
    <property type="component" value="Unassembled WGS sequence"/>
</dbReference>
<dbReference type="GO" id="GO:0045717">
    <property type="term" value="P:negative regulation of fatty acid biosynthetic process"/>
    <property type="evidence" value="ECO:0007669"/>
    <property type="project" value="TreeGrafter"/>
</dbReference>
<evidence type="ECO:0000313" key="6">
    <source>
        <dbReference type="Proteomes" id="UP000018144"/>
    </source>
</evidence>
<dbReference type="STRING" id="1076935.U4LFQ0"/>
<feature type="region of interest" description="Disordered" evidence="4">
    <location>
        <begin position="356"/>
        <end position="406"/>
    </location>
</feature>
<dbReference type="AlphaFoldDB" id="U4LFQ0"/>
<keyword evidence="6" id="KW-1185">Reference proteome</keyword>
<name>U4LFQ0_PYROM</name>
<dbReference type="PROSITE" id="PS50294">
    <property type="entry name" value="WD_REPEATS_REGION"/>
    <property type="match status" value="1"/>
</dbReference>
<dbReference type="InterPro" id="IPR045151">
    <property type="entry name" value="DCAF8"/>
</dbReference>
<dbReference type="SUPFAM" id="SSF50978">
    <property type="entry name" value="WD40 repeat-like"/>
    <property type="match status" value="1"/>
</dbReference>
<reference evidence="5 6" key="1">
    <citation type="journal article" date="2013" name="PLoS Genet.">
        <title>The genome and development-dependent transcriptomes of Pyronema confluens: a window into fungal evolution.</title>
        <authorList>
            <person name="Traeger S."/>
            <person name="Altegoer F."/>
            <person name="Freitag M."/>
            <person name="Gabaldon T."/>
            <person name="Kempken F."/>
            <person name="Kumar A."/>
            <person name="Marcet-Houben M."/>
            <person name="Poggeler S."/>
            <person name="Stajich J.E."/>
            <person name="Nowrousian M."/>
        </authorList>
    </citation>
    <scope>NUCLEOTIDE SEQUENCE [LARGE SCALE GENOMIC DNA]</scope>
    <source>
        <strain evidence="6">CBS 100304</strain>
        <tissue evidence="5">Vegetative mycelium</tissue>
    </source>
</reference>
<keyword evidence="1 3" id="KW-0853">WD repeat</keyword>
<dbReference type="Gene3D" id="2.130.10.10">
    <property type="entry name" value="YVTN repeat-like/Quinoprotein amine dehydrogenase"/>
    <property type="match status" value="3"/>
</dbReference>
<feature type="region of interest" description="Disordered" evidence="4">
    <location>
        <begin position="589"/>
        <end position="608"/>
    </location>
</feature>
<evidence type="ECO:0000256" key="3">
    <source>
        <dbReference type="PROSITE-ProRule" id="PRU00221"/>
    </source>
</evidence>
<accession>U4LFQ0</accession>
<dbReference type="InterPro" id="IPR015943">
    <property type="entry name" value="WD40/YVTN_repeat-like_dom_sf"/>
</dbReference>
<evidence type="ECO:0000313" key="5">
    <source>
        <dbReference type="EMBL" id="CCX14282.1"/>
    </source>
</evidence>
<dbReference type="GO" id="GO:0005737">
    <property type="term" value="C:cytoplasm"/>
    <property type="evidence" value="ECO:0007669"/>
    <property type="project" value="TreeGrafter"/>
</dbReference>
<sequence length="940" mass="105366">MPHLNKQLFAREIDGNNGRGATSRLYSSRSWVKDLDIIGELRGHTGCINALSWSSSGSLLASGSDDTLVNIYTAYSGFHLNTRIQTGHTANIFSVKFMPFSSDGTIITAAGDTQVRVFDVEYAPTTYASLTPEATEGSIAQARRNIIHPTPGREHTRAHRVYRSHSNRAKRIITESSPHLFLTCSEDGTVRQFDLRQPSEYYTRPGAARNPNYPAQRALGRDMDDRTPPLIDYSRYGMEINSISCSLSQPHYLALGGSSPYCYLHDRRMMGRDKLAEAGRMYSREPITADDSEDRDNGATKCVRRFLPKGGDGWKSRRSHAHITSVKISDYNPNNLIASWSGDGIYAFNIHRSPLPNEPGLGREPFNLPPPRVKRDRSGGSPARKRRRERSASTSSSSPSLPDEDLVPGSHLLKLSSLITEIRQNIFTYSSSALHEQSRDPIEARKISYSAALRLAHTALKRISPAMQRFESSDLILLSRSGDEELRQVRKTLAKDRRRIRGWVKAAGCLALALGGAVEGVPADWYYRITSWNAWDGEEPRVFRMRFLNAVLAFLRGSDALMEIAREWWEEEREIAEAVDEVLAEADGDGEVDPEAAGGTAAEDGAERPGMLGPEILDRYLLSLEHQAGEGVIRDLDDSQEIFGDEKEMVRAFRGAVEMELQSSESVLRGVVERFWGERVGRALLMLYGEEPEVINWEFVERAFEEEDGDEDMAVDMDMDTAWDTDMDLDDGEIRFVDADELADDDGADEEDDDEPSEDDDDDDDDLPPDFSFFPHHSITAHRHAPVFEHTKVYRGHVNLRTVKDVNFFGPRDEYVVSGSDCGNLFIWDSHTTELLTILKGDDEVVNVATGHPVEPMLAVSGIDETVKIFSPDGLRQEKFAEWSESMGRTPGRKRWEDRERILGRNRVENQGGLGSAVFTVSFEGVRLRFAEWVEMLGGI</sequence>
<gene>
    <name evidence="5" type="ORF">PCON_13875</name>
</gene>
<evidence type="ECO:0000256" key="4">
    <source>
        <dbReference type="SAM" id="MobiDB-lite"/>
    </source>
</evidence>
<evidence type="ECO:0000256" key="2">
    <source>
        <dbReference type="ARBA" id="ARBA00022737"/>
    </source>
</evidence>